<evidence type="ECO:0000256" key="1">
    <source>
        <dbReference type="ARBA" id="ARBA00005163"/>
    </source>
</evidence>
<dbReference type="PANTHER" id="PTHR11739:SF4">
    <property type="entry name" value="CITRATE SYNTHASE, PEROXISOMAL"/>
    <property type="match status" value="1"/>
</dbReference>
<dbReference type="Gene3D" id="1.10.230.10">
    <property type="entry name" value="Cytochrome P450-Terp, domain 2"/>
    <property type="match status" value="1"/>
</dbReference>
<feature type="region of interest" description="Disordered" evidence="5">
    <location>
        <begin position="389"/>
        <end position="413"/>
    </location>
</feature>
<dbReference type="Proteomes" id="UP000649955">
    <property type="component" value="Unassembled WGS sequence"/>
</dbReference>
<keyword evidence="8" id="KW-1185">Reference proteome</keyword>
<dbReference type="EMBL" id="BNAW01000038">
    <property type="protein sequence ID" value="GHG34769.1"/>
    <property type="molecule type" value="Genomic_DNA"/>
</dbReference>
<dbReference type="SUPFAM" id="SSF48256">
    <property type="entry name" value="Citrate synthase"/>
    <property type="match status" value="1"/>
</dbReference>
<evidence type="ECO:0000256" key="2">
    <source>
        <dbReference type="ARBA" id="ARBA00010566"/>
    </source>
</evidence>
<proteinExistence type="inferred from homology"/>
<dbReference type="Pfam" id="PF00285">
    <property type="entry name" value="Citrate_synt"/>
    <property type="match status" value="1"/>
</dbReference>
<dbReference type="Gene3D" id="1.10.580.10">
    <property type="entry name" value="Citrate Synthase, domain 1"/>
    <property type="match status" value="1"/>
</dbReference>
<dbReference type="Gene3D" id="1.10.1660.10">
    <property type="match status" value="1"/>
</dbReference>
<organism evidence="7 8">
    <name type="scientific">Amycolatopsis bullii</name>
    <dbReference type="NCBI Taxonomy" id="941987"/>
    <lineage>
        <taxon>Bacteria</taxon>
        <taxon>Bacillati</taxon>
        <taxon>Actinomycetota</taxon>
        <taxon>Actinomycetes</taxon>
        <taxon>Pseudonocardiales</taxon>
        <taxon>Pseudonocardiaceae</taxon>
        <taxon>Amycolatopsis</taxon>
    </lineage>
</organism>
<protein>
    <recommendedName>
        <fullName evidence="3">citrate synthase (unknown stereospecificity)</fullName>
        <ecNumber evidence="3">2.3.3.16</ecNumber>
    </recommendedName>
</protein>
<comment type="caution">
    <text evidence="7">The sequence shown here is derived from an EMBL/GenBank/DDBJ whole genome shotgun (WGS) entry which is preliminary data.</text>
</comment>
<dbReference type="InterPro" id="IPR009061">
    <property type="entry name" value="DNA-bd_dom_put_sf"/>
</dbReference>
<comment type="similarity">
    <text evidence="2">Belongs to the citrate synthase family.</text>
</comment>
<dbReference type="PANTHER" id="PTHR11739">
    <property type="entry name" value="CITRATE SYNTHASE"/>
    <property type="match status" value="1"/>
</dbReference>
<evidence type="ECO:0000256" key="5">
    <source>
        <dbReference type="SAM" id="MobiDB-lite"/>
    </source>
</evidence>
<dbReference type="EC" id="2.3.3.16" evidence="3"/>
<name>A0ABQ3KL61_9PSEU</name>
<evidence type="ECO:0000256" key="3">
    <source>
        <dbReference type="ARBA" id="ARBA00012972"/>
    </source>
</evidence>
<evidence type="ECO:0000256" key="4">
    <source>
        <dbReference type="ARBA" id="ARBA00022679"/>
    </source>
</evidence>
<keyword evidence="4" id="KW-0808">Transferase</keyword>
<gene>
    <name evidence="7" type="ORF">GCM10017567_64020</name>
</gene>
<comment type="pathway">
    <text evidence="1">Carbohydrate metabolism; tricarboxylic acid cycle.</text>
</comment>
<feature type="domain" description="Helix-turn-helix" evidence="6">
    <location>
        <begin position="9"/>
        <end position="59"/>
    </location>
</feature>
<dbReference type="InterPro" id="IPR016142">
    <property type="entry name" value="Citrate_synth-like_lrg_a-sub"/>
</dbReference>
<evidence type="ECO:0000313" key="7">
    <source>
        <dbReference type="EMBL" id="GHG34769.1"/>
    </source>
</evidence>
<accession>A0ABQ3KL61</accession>
<dbReference type="InterPro" id="IPR002020">
    <property type="entry name" value="Citrate_synthase"/>
</dbReference>
<reference evidence="8" key="1">
    <citation type="journal article" date="2019" name="Int. J. Syst. Evol. Microbiol.">
        <title>The Global Catalogue of Microorganisms (GCM) 10K type strain sequencing project: providing services to taxonomists for standard genome sequencing and annotation.</title>
        <authorList>
            <consortium name="The Broad Institute Genomics Platform"/>
            <consortium name="The Broad Institute Genome Sequencing Center for Infectious Disease"/>
            <person name="Wu L."/>
            <person name="Ma J."/>
        </authorList>
    </citation>
    <scope>NUCLEOTIDE SEQUENCE [LARGE SCALE GENOMIC DNA]</scope>
    <source>
        <strain evidence="8">CGMCC 4.7680</strain>
    </source>
</reference>
<dbReference type="InterPro" id="IPR036969">
    <property type="entry name" value="Citrate_synthase_sf"/>
</dbReference>
<dbReference type="SUPFAM" id="SSF46955">
    <property type="entry name" value="Putative DNA-binding domain"/>
    <property type="match status" value="1"/>
</dbReference>
<dbReference type="InterPro" id="IPR016143">
    <property type="entry name" value="Citrate_synth-like_sm_a-sub"/>
</dbReference>
<dbReference type="InterPro" id="IPR041657">
    <property type="entry name" value="HTH_17"/>
</dbReference>
<evidence type="ECO:0000259" key="6">
    <source>
        <dbReference type="Pfam" id="PF12728"/>
    </source>
</evidence>
<evidence type="ECO:0000313" key="8">
    <source>
        <dbReference type="Proteomes" id="UP000649955"/>
    </source>
</evidence>
<dbReference type="RefSeq" id="WP_191315054.1">
    <property type="nucleotide sequence ID" value="NZ_BNAW01000038.1"/>
</dbReference>
<dbReference type="Pfam" id="PF12728">
    <property type="entry name" value="HTH_17"/>
    <property type="match status" value="1"/>
</dbReference>
<sequence>MATDETAALTTDQAARLLGVKPETVYAYVSRGLLSRRRGEDGRSSRFAADEVRQLAAKHARGVPAKGSTSSIETRLTSITDGRLYYRGEDVARLAGSAGFEAVVALLWTGSLDEPQRLSAPAATTKRAKTAIKPLAADARPCDLLPIVVAAAATADPLRYDVQPDTVVRTGRTLLAVLAEALPKIGAEPRQPSLAARLWPALTSRPPTDEALRALDAAMVLLADHDLAASTMAARLAASTRAHPYAVVGAGLGVLDGPRHGAAAGLAHRFLRDALRGGDPVGELSEHLRDGGGQAPGFGEDFYPAGDPRAARLLEILLDTGLPNDLKSTVVRLRDATADRPRIRPNVDFALAVLCHANEMVAGAGETIRAVARTAGWIAHALEEYREPPDRLRPTGIYTGARARRGPSADTYR</sequence>
<dbReference type="PRINTS" id="PR00143">
    <property type="entry name" value="CITRTSNTHASE"/>
</dbReference>